<dbReference type="AlphaFoldDB" id="A0A426FQ54"/>
<feature type="domain" description="Glycine cleavage system P-protein N-terminal" evidence="11">
    <location>
        <begin position="546"/>
        <end position="800"/>
    </location>
</feature>
<accession>A0A426FQ54</accession>
<dbReference type="InterPro" id="IPR049315">
    <property type="entry name" value="GDC-P_N"/>
</dbReference>
<dbReference type="GO" id="GO:0004375">
    <property type="term" value="F:glycine dehydrogenase (decarboxylating) activity"/>
    <property type="evidence" value="ECO:0007669"/>
    <property type="project" value="UniProtKB-EC"/>
</dbReference>
<feature type="region of interest" description="Disordered" evidence="10">
    <location>
        <begin position="816"/>
        <end position="838"/>
    </location>
</feature>
<evidence type="ECO:0000256" key="8">
    <source>
        <dbReference type="HAMAP-Rule" id="MF_00711"/>
    </source>
</evidence>
<evidence type="ECO:0000256" key="7">
    <source>
        <dbReference type="ARBA" id="ARBA00049026"/>
    </source>
</evidence>
<dbReference type="Pfam" id="PF21478">
    <property type="entry name" value="GcvP2_C"/>
    <property type="match status" value="1"/>
</dbReference>
<dbReference type="InterPro" id="IPR049316">
    <property type="entry name" value="GDC-P_C"/>
</dbReference>
<reference evidence="13 14" key="1">
    <citation type="submission" date="2018-11" db="EMBL/GenBank/DDBJ databases">
        <title>Genome sequencing of Lautropia sp. KCOM 2505 (= ChDC F240).</title>
        <authorList>
            <person name="Kook J.-K."/>
            <person name="Park S.-N."/>
            <person name="Lim Y.K."/>
        </authorList>
    </citation>
    <scope>NUCLEOTIDE SEQUENCE [LARGE SCALE GENOMIC DNA]</scope>
    <source>
        <strain evidence="13 14">KCOM 2505</strain>
    </source>
</reference>
<protein>
    <recommendedName>
        <fullName evidence="8">Glycine dehydrogenase (decarboxylating)</fullName>
        <ecNumber evidence="8">1.4.4.2</ecNumber>
    </recommendedName>
    <alternativeName>
        <fullName evidence="8">Glycine cleavage system P-protein</fullName>
    </alternativeName>
    <alternativeName>
        <fullName evidence="8">Glycine decarboxylase</fullName>
    </alternativeName>
    <alternativeName>
        <fullName evidence="8">Glycine dehydrogenase (aminomethyl-transferring)</fullName>
    </alternativeName>
</protein>
<dbReference type="Gene3D" id="3.90.1150.10">
    <property type="entry name" value="Aspartate Aminotransferase, domain 1"/>
    <property type="match status" value="2"/>
</dbReference>
<evidence type="ECO:0000313" key="14">
    <source>
        <dbReference type="Proteomes" id="UP000270261"/>
    </source>
</evidence>
<dbReference type="SUPFAM" id="SSF53383">
    <property type="entry name" value="PLP-dependent transferases"/>
    <property type="match status" value="2"/>
</dbReference>
<dbReference type="InterPro" id="IPR020581">
    <property type="entry name" value="GDC_P"/>
</dbReference>
<dbReference type="GO" id="GO:0016594">
    <property type="term" value="F:glycine binding"/>
    <property type="evidence" value="ECO:0007669"/>
    <property type="project" value="TreeGrafter"/>
</dbReference>
<evidence type="ECO:0000256" key="2">
    <source>
        <dbReference type="ARBA" id="ARBA00003788"/>
    </source>
</evidence>
<dbReference type="InterPro" id="IPR003437">
    <property type="entry name" value="GcvP"/>
</dbReference>
<name>A0A426FQ54_9BURK</name>
<evidence type="ECO:0000256" key="6">
    <source>
        <dbReference type="ARBA" id="ARBA00023002"/>
    </source>
</evidence>
<evidence type="ECO:0000256" key="5">
    <source>
        <dbReference type="ARBA" id="ARBA00022898"/>
    </source>
</evidence>
<evidence type="ECO:0000259" key="12">
    <source>
        <dbReference type="Pfam" id="PF21478"/>
    </source>
</evidence>
<dbReference type="PANTHER" id="PTHR11773:SF1">
    <property type="entry name" value="GLYCINE DEHYDROGENASE (DECARBOXYLATING), MITOCHONDRIAL"/>
    <property type="match status" value="1"/>
</dbReference>
<dbReference type="OrthoDB" id="9801272at2"/>
<comment type="catalytic activity">
    <reaction evidence="7 8">
        <text>N(6)-[(R)-lipoyl]-L-lysyl-[glycine-cleavage complex H protein] + glycine + H(+) = N(6)-[(R)-S(8)-aminomethyldihydrolipoyl]-L-lysyl-[glycine-cleavage complex H protein] + CO2</text>
        <dbReference type="Rhea" id="RHEA:24304"/>
        <dbReference type="Rhea" id="RHEA-COMP:10494"/>
        <dbReference type="Rhea" id="RHEA-COMP:10495"/>
        <dbReference type="ChEBI" id="CHEBI:15378"/>
        <dbReference type="ChEBI" id="CHEBI:16526"/>
        <dbReference type="ChEBI" id="CHEBI:57305"/>
        <dbReference type="ChEBI" id="CHEBI:83099"/>
        <dbReference type="ChEBI" id="CHEBI:83143"/>
        <dbReference type="EC" id="1.4.4.2"/>
    </reaction>
</comment>
<comment type="subunit">
    <text evidence="4 8">The glycine cleavage system is composed of four proteins: P, T, L and H.</text>
</comment>
<evidence type="ECO:0000256" key="1">
    <source>
        <dbReference type="ARBA" id="ARBA00001933"/>
    </source>
</evidence>
<dbReference type="EC" id="1.4.4.2" evidence="8"/>
<feature type="domain" description="Glycine cleavage system P-protein N-terminal" evidence="11">
    <location>
        <begin position="24"/>
        <end position="390"/>
    </location>
</feature>
<feature type="domain" description="Glycine dehydrogenase C-terminal" evidence="12">
    <location>
        <begin position="883"/>
        <end position="1004"/>
    </location>
</feature>
<dbReference type="Proteomes" id="UP000270261">
    <property type="component" value="Unassembled WGS sequence"/>
</dbReference>
<dbReference type="FunFam" id="3.40.640.10:FF:000007">
    <property type="entry name" value="glycine dehydrogenase (Decarboxylating), mitochondrial"/>
    <property type="match status" value="1"/>
</dbReference>
<dbReference type="Gene3D" id="3.40.640.10">
    <property type="entry name" value="Type I PLP-dependent aspartate aminotransferase-like (Major domain)"/>
    <property type="match status" value="2"/>
</dbReference>
<proteinExistence type="inferred from homology"/>
<gene>
    <name evidence="8" type="primary">gcvP</name>
    <name evidence="13" type="ORF">EHV23_00555</name>
</gene>
<dbReference type="GO" id="GO:0019464">
    <property type="term" value="P:glycine decarboxylation via glycine cleavage system"/>
    <property type="evidence" value="ECO:0007669"/>
    <property type="project" value="UniProtKB-UniRule"/>
</dbReference>
<dbReference type="FunFam" id="3.40.640.10:FF:000005">
    <property type="entry name" value="Glycine dehydrogenase (decarboxylating), mitochondrial"/>
    <property type="match status" value="1"/>
</dbReference>
<dbReference type="RefSeq" id="WP_125094252.1">
    <property type="nucleotide sequence ID" value="NZ_RRUE01000001.1"/>
</dbReference>
<organism evidence="13 14">
    <name type="scientific">Lautropia dentalis</name>
    <dbReference type="NCBI Taxonomy" id="2490857"/>
    <lineage>
        <taxon>Bacteria</taxon>
        <taxon>Pseudomonadati</taxon>
        <taxon>Pseudomonadota</taxon>
        <taxon>Betaproteobacteria</taxon>
        <taxon>Burkholderiales</taxon>
        <taxon>Burkholderiaceae</taxon>
        <taxon>Lautropia</taxon>
    </lineage>
</organism>
<dbReference type="PANTHER" id="PTHR11773">
    <property type="entry name" value="GLYCINE DEHYDROGENASE, DECARBOXYLATING"/>
    <property type="match status" value="1"/>
</dbReference>
<dbReference type="Pfam" id="PF02347">
    <property type="entry name" value="GDC-P"/>
    <property type="match status" value="3"/>
</dbReference>
<dbReference type="FunFam" id="3.90.1150.10:FF:000007">
    <property type="entry name" value="Glycine dehydrogenase (decarboxylating), mitochondrial"/>
    <property type="match status" value="1"/>
</dbReference>
<feature type="domain" description="Glycine cleavage system P-protein N-terminal" evidence="11">
    <location>
        <begin position="418"/>
        <end position="478"/>
    </location>
</feature>
<evidence type="ECO:0000256" key="10">
    <source>
        <dbReference type="SAM" id="MobiDB-lite"/>
    </source>
</evidence>
<comment type="caution">
    <text evidence="13">The sequence shown here is derived from an EMBL/GenBank/DDBJ whole genome shotgun (WGS) entry which is preliminary data.</text>
</comment>
<dbReference type="GO" id="GO:0030170">
    <property type="term" value="F:pyridoxal phosphate binding"/>
    <property type="evidence" value="ECO:0007669"/>
    <property type="project" value="TreeGrafter"/>
</dbReference>
<evidence type="ECO:0000313" key="13">
    <source>
        <dbReference type="EMBL" id="RRN44820.1"/>
    </source>
</evidence>
<feature type="modified residue" description="N6-(pyridoxal phosphate)lysine" evidence="8 9">
    <location>
        <position position="773"/>
    </location>
</feature>
<dbReference type="GO" id="GO:0005829">
    <property type="term" value="C:cytosol"/>
    <property type="evidence" value="ECO:0007669"/>
    <property type="project" value="TreeGrafter"/>
</dbReference>
<comment type="cofactor">
    <cofactor evidence="1 8 9">
        <name>pyridoxal 5'-phosphate</name>
        <dbReference type="ChEBI" id="CHEBI:597326"/>
    </cofactor>
</comment>
<dbReference type="CDD" id="cd00613">
    <property type="entry name" value="GDC-P"/>
    <property type="match status" value="1"/>
</dbReference>
<dbReference type="HAMAP" id="MF_00711">
    <property type="entry name" value="GcvP"/>
    <property type="match status" value="1"/>
</dbReference>
<dbReference type="EMBL" id="RRUE01000001">
    <property type="protein sequence ID" value="RRN44820.1"/>
    <property type="molecule type" value="Genomic_DNA"/>
</dbReference>
<sequence length="1061" mass="112092">MADRNDSGTLAGLLAQGSNEFVARHVGPAGDDVTQMLATVGASSLDALVAETVPASILLDPGNRPALSLGEAATEAGALAELQALASRNQVWRSYLGAGYHNTFTPEPIRRNVLENPGWYTAYTPYQAEISQGRLEALMVFQQMVIDLTGMEVANASLLDEATAAAEAMTMLRRANTANRAAGYFVEAGTHPQVIEVIRTRARWLDIPVTVGALDALDPATVYGAHLQNPDTEGRVRDLTDDIARLQAAGVKVCVGTDLLASVLLKPAGAQGADVVIGSAQRFGIPLGFGGPHAAFMATRQKLIRSMPGRIIGTSVDASGHTAYRMALQTREQHIRRDKATSNICTAQALLANMSAFYAIYHGPEGLRRIAQRTHGLARLLAAAVAEASGQAATGAASTTAGRQGASSPAGAAFPLPQHGVYFDTLTWRFADRAAADAVMARAEARRINLRRLDDQRVLVALDETVTLDDVADLVEVLTGNARGGSTASGSIGTDDTGTSGTTTSCATGATIRTLEDLAARQATDSDVLAGLLRTDTVLTHEVFHRFHSETEFVRYLKRLENRDISLVHSMIPLGSCTMKLNAAAEMAPITWPAFAHIHPFAPESQTQGYAAMLAQLGGWLADITGFAGVSFQPNSGAQGEYAGLQAIHEYLLAQGQPQRKVCLIPASAHGTNPASAQLAGLKIVVVACDEKGNIDVADLDAKIEAHRDTLACLMVTYPSTHGVFEASIRDICKKVHAAGGQVYMDGANMNAQAGLTKPGEIGADVCHLNLHKTFCIPHGGGGPGMGPIAVAKHLVPYLPAAPSLTAAPAGAGCAPGTQAGSARSQTGASGPTAEQGHTLAASSIKEGTQPGTVSAAAFGSALITPISWMYIRMMGSAGIRQATVMAILNANYIVHRLKGHYEVLYTGEHGRVAHECILDLRHFKAQYGVSAEDVAKRLMDYGFHAPTLSFPVPDTLMVEPTESENRAELDRFCDAMIAIRQEIADVAAGKWPADDNPLKNAPHTATEVAGEWNHPYSREQAAFPVPWLKGGKVWPTVKRIDNAAGDRNPVCTCPPLSGYQ</sequence>
<evidence type="ECO:0000256" key="3">
    <source>
        <dbReference type="ARBA" id="ARBA00010756"/>
    </source>
</evidence>
<dbReference type="InterPro" id="IPR015424">
    <property type="entry name" value="PyrdxlP-dep_Trfase"/>
</dbReference>
<keyword evidence="14" id="KW-1185">Reference proteome</keyword>
<dbReference type="GO" id="GO:0005960">
    <property type="term" value="C:glycine cleavage complex"/>
    <property type="evidence" value="ECO:0007669"/>
    <property type="project" value="TreeGrafter"/>
</dbReference>
<comment type="function">
    <text evidence="2 8">The glycine cleavage system catalyzes the degradation of glycine. The P protein binds the alpha-amino group of glycine through its pyridoxal phosphate cofactor; CO(2) is released and the remaining methylamine moiety is then transferred to the lipoamide cofactor of the H protein.</text>
</comment>
<dbReference type="InterPro" id="IPR015421">
    <property type="entry name" value="PyrdxlP-dep_Trfase_major"/>
</dbReference>
<evidence type="ECO:0000256" key="9">
    <source>
        <dbReference type="PIRSR" id="PIRSR603437-50"/>
    </source>
</evidence>
<evidence type="ECO:0000256" key="4">
    <source>
        <dbReference type="ARBA" id="ARBA00011690"/>
    </source>
</evidence>
<keyword evidence="5 8" id="KW-0663">Pyridoxal phosphate</keyword>
<keyword evidence="6 8" id="KW-0560">Oxidoreductase</keyword>
<comment type="similarity">
    <text evidence="3 8">Belongs to the GcvP family.</text>
</comment>
<dbReference type="InterPro" id="IPR015422">
    <property type="entry name" value="PyrdxlP-dep_Trfase_small"/>
</dbReference>
<evidence type="ECO:0000259" key="11">
    <source>
        <dbReference type="Pfam" id="PF02347"/>
    </source>
</evidence>